<evidence type="ECO:0000313" key="3">
    <source>
        <dbReference type="EMBL" id="QJA78745.1"/>
    </source>
</evidence>
<dbReference type="EMBL" id="MT142351">
    <property type="protein sequence ID" value="QJA78745.1"/>
    <property type="molecule type" value="Genomic_DNA"/>
</dbReference>
<protein>
    <submittedName>
        <fullName evidence="2">Uncharacterized protein</fullName>
    </submittedName>
</protein>
<accession>A0A6M3J1Z1</accession>
<organism evidence="2">
    <name type="scientific">viral metagenome</name>
    <dbReference type="NCBI Taxonomy" id="1070528"/>
    <lineage>
        <taxon>unclassified sequences</taxon>
        <taxon>metagenomes</taxon>
        <taxon>organismal metagenomes</taxon>
    </lineage>
</organism>
<proteinExistence type="predicted"/>
<gene>
    <name evidence="3" type="ORF">MM415A01018_0021</name>
    <name evidence="2" type="ORF">MM415B00605_0023</name>
</gene>
<reference evidence="2" key="1">
    <citation type="submission" date="2020-03" db="EMBL/GenBank/DDBJ databases">
        <title>The deep terrestrial virosphere.</title>
        <authorList>
            <person name="Holmfeldt K."/>
            <person name="Nilsson E."/>
            <person name="Simone D."/>
            <person name="Lopez-Fernandez M."/>
            <person name="Wu X."/>
            <person name="de Brujin I."/>
            <person name="Lundin D."/>
            <person name="Andersson A."/>
            <person name="Bertilsson S."/>
            <person name="Dopson M."/>
        </authorList>
    </citation>
    <scope>NUCLEOTIDE SEQUENCE</scope>
    <source>
        <strain evidence="3">MM415A01018</strain>
        <strain evidence="2">MM415B00605</strain>
    </source>
</reference>
<evidence type="ECO:0000313" key="2">
    <source>
        <dbReference type="EMBL" id="QJA63614.1"/>
    </source>
</evidence>
<sequence>MNENVRRPSPTRTQPTVKVLTPVIAISPTSRPDAHLRPAAKYEITQMYGGRGFYSGKWEHVKPGDPRYDPTKPPDQQRREDVVFKGVGDKRTTTDKWVADFFCGMMTYRTEKGDGRTIEIYKDQVYKFYVVEIG</sequence>
<feature type="region of interest" description="Disordered" evidence="1">
    <location>
        <begin position="61"/>
        <end position="80"/>
    </location>
</feature>
<dbReference type="AlphaFoldDB" id="A0A6M3J1Z1"/>
<name>A0A6M3J1Z1_9ZZZZ</name>
<dbReference type="EMBL" id="MT141501">
    <property type="protein sequence ID" value="QJA63614.1"/>
    <property type="molecule type" value="Genomic_DNA"/>
</dbReference>
<evidence type="ECO:0000256" key="1">
    <source>
        <dbReference type="SAM" id="MobiDB-lite"/>
    </source>
</evidence>